<feature type="signal peptide" evidence="2">
    <location>
        <begin position="1"/>
        <end position="19"/>
    </location>
</feature>
<feature type="compositionally biased region" description="Low complexity" evidence="1">
    <location>
        <begin position="86"/>
        <end position="96"/>
    </location>
</feature>
<organism evidence="3 4">
    <name type="scientific">Discostella pseudostelligera</name>
    <dbReference type="NCBI Taxonomy" id="259834"/>
    <lineage>
        <taxon>Eukaryota</taxon>
        <taxon>Sar</taxon>
        <taxon>Stramenopiles</taxon>
        <taxon>Ochrophyta</taxon>
        <taxon>Bacillariophyta</taxon>
        <taxon>Coscinodiscophyceae</taxon>
        <taxon>Thalassiosirophycidae</taxon>
        <taxon>Stephanodiscales</taxon>
        <taxon>Stephanodiscaceae</taxon>
        <taxon>Discostella</taxon>
    </lineage>
</organism>
<feature type="chain" id="PRO_5044862844" evidence="2">
    <location>
        <begin position="20"/>
        <end position="96"/>
    </location>
</feature>
<evidence type="ECO:0000256" key="1">
    <source>
        <dbReference type="SAM" id="MobiDB-lite"/>
    </source>
</evidence>
<feature type="region of interest" description="Disordered" evidence="1">
    <location>
        <begin position="59"/>
        <end position="96"/>
    </location>
</feature>
<dbReference type="AlphaFoldDB" id="A0ABD3M5B8"/>
<accession>A0ABD3M5B8</accession>
<sequence length="96" mass="10225">MNMKSTLAIFALTATAAGAFQAAPSSHRASPSALCMGGFLEGRGQKITIREDEDAAMWFDDGAGGRKPSEPKKPEPKKPVKKEAAKGGAFKFPWDK</sequence>
<proteinExistence type="predicted"/>
<evidence type="ECO:0000313" key="4">
    <source>
        <dbReference type="Proteomes" id="UP001530293"/>
    </source>
</evidence>
<name>A0ABD3M5B8_9STRA</name>
<evidence type="ECO:0000256" key="2">
    <source>
        <dbReference type="SAM" id="SignalP"/>
    </source>
</evidence>
<feature type="compositionally biased region" description="Basic and acidic residues" evidence="1">
    <location>
        <begin position="63"/>
        <end position="85"/>
    </location>
</feature>
<keyword evidence="4" id="KW-1185">Reference proteome</keyword>
<keyword evidence="2" id="KW-0732">Signal</keyword>
<reference evidence="3 4" key="1">
    <citation type="submission" date="2024-10" db="EMBL/GenBank/DDBJ databases">
        <title>Updated reference genomes for cyclostephanoid diatoms.</title>
        <authorList>
            <person name="Roberts W.R."/>
            <person name="Alverson A.J."/>
        </authorList>
    </citation>
    <scope>NUCLEOTIDE SEQUENCE [LARGE SCALE GENOMIC DNA]</scope>
    <source>
        <strain evidence="3 4">AJA232-27</strain>
    </source>
</reference>
<dbReference type="Proteomes" id="UP001530293">
    <property type="component" value="Unassembled WGS sequence"/>
</dbReference>
<dbReference type="EMBL" id="JALLBG020000213">
    <property type="protein sequence ID" value="KAL3759138.1"/>
    <property type="molecule type" value="Genomic_DNA"/>
</dbReference>
<evidence type="ECO:0000313" key="3">
    <source>
        <dbReference type="EMBL" id="KAL3759138.1"/>
    </source>
</evidence>
<gene>
    <name evidence="3" type="ORF">ACHAWU_008590</name>
</gene>
<protein>
    <submittedName>
        <fullName evidence="3">Uncharacterized protein</fullName>
    </submittedName>
</protein>
<comment type="caution">
    <text evidence="3">The sequence shown here is derived from an EMBL/GenBank/DDBJ whole genome shotgun (WGS) entry which is preliminary data.</text>
</comment>